<dbReference type="InterPro" id="IPR025558">
    <property type="entry name" value="DUF4283"/>
</dbReference>
<name>A0A1S3YNH8_TOBAC</name>
<evidence type="ECO:0000259" key="1">
    <source>
        <dbReference type="Pfam" id="PF14111"/>
    </source>
</evidence>
<organism evidence="2 3">
    <name type="scientific">Nicotiana tabacum</name>
    <name type="common">Common tobacco</name>
    <dbReference type="NCBI Taxonomy" id="4097"/>
    <lineage>
        <taxon>Eukaryota</taxon>
        <taxon>Viridiplantae</taxon>
        <taxon>Streptophyta</taxon>
        <taxon>Embryophyta</taxon>
        <taxon>Tracheophyta</taxon>
        <taxon>Spermatophyta</taxon>
        <taxon>Magnoliopsida</taxon>
        <taxon>eudicotyledons</taxon>
        <taxon>Gunneridae</taxon>
        <taxon>Pentapetalae</taxon>
        <taxon>asterids</taxon>
        <taxon>lamiids</taxon>
        <taxon>Solanales</taxon>
        <taxon>Solanaceae</taxon>
        <taxon>Nicotianoideae</taxon>
        <taxon>Nicotianeae</taxon>
        <taxon>Nicotiana</taxon>
    </lineage>
</organism>
<dbReference type="RefSeq" id="XP_016453819.1">
    <property type="nucleotide sequence ID" value="XM_016598333.1"/>
</dbReference>
<reference evidence="2" key="1">
    <citation type="journal article" date="2014" name="Nat. Commun.">
        <title>The tobacco genome sequence and its comparison with those of tomato and potato.</title>
        <authorList>
            <person name="Sierro N."/>
            <person name="Battey J.N."/>
            <person name="Ouadi S."/>
            <person name="Bakaher N."/>
            <person name="Bovet L."/>
            <person name="Willig A."/>
            <person name="Goepfert S."/>
            <person name="Peitsch M.C."/>
            <person name="Ivanov N.V."/>
        </authorList>
    </citation>
    <scope>NUCLEOTIDE SEQUENCE [LARGE SCALE GENOMIC DNA]</scope>
</reference>
<dbReference type="Proteomes" id="UP000790787">
    <property type="component" value="Chromosome 12"/>
</dbReference>
<keyword evidence="2" id="KW-1185">Reference proteome</keyword>
<feature type="domain" description="DUF4283" evidence="1">
    <location>
        <begin position="106"/>
        <end position="187"/>
    </location>
</feature>
<gene>
    <name evidence="3" type="primary">LOC107778129</name>
</gene>
<dbReference type="PANTHER" id="PTHR33233">
    <property type="entry name" value="ENDONUCLEASE/EXONUCLEASE/PHOSPHATASE"/>
    <property type="match status" value="1"/>
</dbReference>
<evidence type="ECO:0000313" key="3">
    <source>
        <dbReference type="RefSeq" id="XP_016453819.1"/>
    </source>
</evidence>
<proteinExistence type="predicted"/>
<evidence type="ECO:0000313" key="2">
    <source>
        <dbReference type="Proteomes" id="UP000790787"/>
    </source>
</evidence>
<dbReference type="GeneID" id="107778129"/>
<dbReference type="PANTHER" id="PTHR33233:SF17">
    <property type="entry name" value="DUF4283 DOMAIN-CONTAINING PROTEIN"/>
    <property type="match status" value="1"/>
</dbReference>
<dbReference type="PaxDb" id="4097-A0A1S3YNH8"/>
<dbReference type="OrthoDB" id="1247582at2759"/>
<dbReference type="KEGG" id="nta:107778129"/>
<reference evidence="3" key="2">
    <citation type="submission" date="2025-08" db="UniProtKB">
        <authorList>
            <consortium name="RefSeq"/>
        </authorList>
    </citation>
    <scope>IDENTIFICATION</scope>
    <source>
        <tissue evidence="3">Leaf</tissue>
    </source>
</reference>
<sequence>MAVGEDQTEAEIGEKGQMQKLHLWSAIIQTIADKGKSSSPIGGRKSWADEVEEELQSLPPKESIWDKFDITKINKAGFKLEYVAPLVQGETSITAIELEDITSEIEYWNISVVCYVLGAHPPYAIIKGYIKRMWSKHGISQIVMLKNGIILVRFETEAAKNEVLQGSIFHLDNKPFIVKAWNSDMEFSKEEIQTVPIWIKLPGFDFKYWSPKGLRKIGSLVGKPLMVDQNTETGVGLNFARLLVEVGLDTKLPDIMIFRNEKGQMIEQRVVYDRRPTLCKFCHQYGHDNADCMKKSDKKGQQVQEKQGNILLMEA</sequence>
<dbReference type="Pfam" id="PF14111">
    <property type="entry name" value="DUF4283"/>
    <property type="match status" value="1"/>
</dbReference>
<accession>A0A1S3YNH8</accession>
<dbReference type="AlphaFoldDB" id="A0A1S3YNH8"/>
<protein>
    <submittedName>
        <fullName evidence="3">Uncharacterized protein LOC107778129</fullName>
    </submittedName>
</protein>